<dbReference type="KEGG" id="clus:A9F13_12g01804"/>
<dbReference type="InterPro" id="IPR011992">
    <property type="entry name" value="EF-hand-dom_pair"/>
</dbReference>
<feature type="compositionally biased region" description="Low complexity" evidence="1">
    <location>
        <begin position="418"/>
        <end position="428"/>
    </location>
</feature>
<feature type="compositionally biased region" description="Low complexity" evidence="1">
    <location>
        <begin position="201"/>
        <end position="219"/>
    </location>
</feature>
<dbReference type="GO" id="GO:0006897">
    <property type="term" value="P:endocytosis"/>
    <property type="evidence" value="ECO:0007669"/>
    <property type="project" value="UniProtKB-ARBA"/>
</dbReference>
<comment type="caution">
    <text evidence="3">The sequence shown here is derived from an EMBL/GenBank/DDBJ whole genome shotgun (WGS) entry which is preliminary data.</text>
</comment>
<feature type="compositionally biased region" description="Polar residues" evidence="1">
    <location>
        <begin position="73"/>
        <end position="103"/>
    </location>
</feature>
<feature type="compositionally biased region" description="Polar residues" evidence="1">
    <location>
        <begin position="270"/>
        <end position="282"/>
    </location>
</feature>
<dbReference type="SMART" id="SM00027">
    <property type="entry name" value="EH"/>
    <property type="match status" value="1"/>
</dbReference>
<dbReference type="PANTHER" id="PTHR11216:SF174">
    <property type="entry name" value="GH06923P"/>
    <property type="match status" value="1"/>
</dbReference>
<dbReference type="SUPFAM" id="SSF47473">
    <property type="entry name" value="EF-hand"/>
    <property type="match status" value="1"/>
</dbReference>
<dbReference type="PROSITE" id="PS50031">
    <property type="entry name" value="EH"/>
    <property type="match status" value="1"/>
</dbReference>
<feature type="region of interest" description="Disordered" evidence="1">
    <location>
        <begin position="1"/>
        <end position="302"/>
    </location>
</feature>
<feature type="compositionally biased region" description="Polar residues" evidence="1">
    <location>
        <begin position="163"/>
        <end position="190"/>
    </location>
</feature>
<sequence length="786" mass="84554">MSSAKAAASAAFRGTAQKSRQEELEKGKAKAEARTAMKTIAKSSSVKITKAAQPTTKTPNTVTTAKENRTTRGKTLNKSTSNASLRSGTGDRSNSTVSKTRPTSAYAKPLSNIDKAEQAKLDSSKITESLQTEGGLRQQKAVAETARPAPSSKANINDEKKGTTTNRPVASGGSTAQTKRPNLHITTSGLVTKADGSPNSTPKAQQTPQQTPKTQTAAKIPATSTPATNSAPRTAKSTEDYFSLPVAAAAAASTPRSPRSPGALSIYGPLSSQSSHPATPQSMLEHVRSSINSKAKSGVGKDAARRSLVALSEFRNSVDQKRAMSSALHDSASFLAQLQDDVSVGSVSSGPESGDFAGRTIYGVNTSNSSFGSFEASSTASDTTHDAPRFTLTPSERTAPIPIPNVPASGPAAHISVPGSSSGSTPGGQFQNPGTSIAPSPIPIPPSPNAVARGAAATGDNVGAFSLQSHSAEDVMERPRRRKPPEPMETSGSNDEDSDEFPQFPEIGERPKHRLFHLRRGREREISRERAASKELERVASRDRENMREPEPLFEREVSRERDPARSSVELSALGPPVMSSQVKLKSTMRKTSRRKEKKAFNEDKPWKNHSDLDYVSDSQRKKYEALWASNRGVYLTRVVTRLVGVNYEEDDSTTAGFVPKDALSVREISERAARLSSQSLSTDVDEGDVRQLHGLDHVEISELMHAVVVSRIWSRSRLPQETLAAIWDLVDYRKDGTLNRAEFIAGIWLVDQCLYGRKLPKRVPSSVWASLGSLGISVNVKKKRR</sequence>
<evidence type="ECO:0000256" key="1">
    <source>
        <dbReference type="SAM" id="MobiDB-lite"/>
    </source>
</evidence>
<feature type="region of interest" description="Disordered" evidence="1">
    <location>
        <begin position="525"/>
        <end position="568"/>
    </location>
</feature>
<feature type="compositionally biased region" description="Low complexity" evidence="1">
    <location>
        <begin position="55"/>
        <end position="64"/>
    </location>
</feature>
<organism evidence="3 4">
    <name type="scientific">Clavispora lusitaniae</name>
    <name type="common">Candida lusitaniae</name>
    <dbReference type="NCBI Taxonomy" id="36911"/>
    <lineage>
        <taxon>Eukaryota</taxon>
        <taxon>Fungi</taxon>
        <taxon>Dikarya</taxon>
        <taxon>Ascomycota</taxon>
        <taxon>Saccharomycotina</taxon>
        <taxon>Pichiomycetes</taxon>
        <taxon>Metschnikowiaceae</taxon>
        <taxon>Clavispora</taxon>
    </lineage>
</organism>
<evidence type="ECO:0000313" key="3">
    <source>
        <dbReference type="EMBL" id="OVF07634.1"/>
    </source>
</evidence>
<dbReference type="InterPro" id="IPR000261">
    <property type="entry name" value="EH_dom"/>
</dbReference>
<feature type="compositionally biased region" description="Low complexity" evidence="1">
    <location>
        <begin position="372"/>
        <end position="381"/>
    </location>
</feature>
<dbReference type="PANTHER" id="PTHR11216">
    <property type="entry name" value="EH DOMAIN"/>
    <property type="match status" value="1"/>
</dbReference>
<protein>
    <submittedName>
        <fullName evidence="3">Increased rDNA silencing protein</fullName>
    </submittedName>
</protein>
<dbReference type="AlphaFoldDB" id="A0AA91PXZ4"/>
<dbReference type="Pfam" id="PF12763">
    <property type="entry name" value="EH"/>
    <property type="match status" value="1"/>
</dbReference>
<feature type="compositionally biased region" description="Low complexity" evidence="1">
    <location>
        <begin position="1"/>
        <end position="11"/>
    </location>
</feature>
<dbReference type="CDD" id="cd00052">
    <property type="entry name" value="EH"/>
    <property type="match status" value="1"/>
</dbReference>
<dbReference type="GO" id="GO:0005886">
    <property type="term" value="C:plasma membrane"/>
    <property type="evidence" value="ECO:0007669"/>
    <property type="project" value="TreeGrafter"/>
</dbReference>
<feature type="compositionally biased region" description="Basic and acidic residues" evidence="1">
    <location>
        <begin position="19"/>
        <end position="35"/>
    </location>
</feature>
<gene>
    <name evidence="3" type="ORF">A9F13_12g01804</name>
</gene>
<feature type="region of interest" description="Disordered" evidence="1">
    <location>
        <begin position="372"/>
        <end position="513"/>
    </location>
</feature>
<reference evidence="3 4" key="1">
    <citation type="submission" date="2017-04" db="EMBL/GenBank/DDBJ databases">
        <title>Draft genome of the yeast Clavispora lusitaniae type strain CBS 6936.</title>
        <authorList>
            <person name="Durrens P."/>
            <person name="Klopp C."/>
            <person name="Biteau N."/>
            <person name="Fitton-Ouhabi V."/>
            <person name="Dementhon K."/>
            <person name="Accoceberry I."/>
            <person name="Sherman D.J."/>
            <person name="Noel T."/>
        </authorList>
    </citation>
    <scope>NUCLEOTIDE SEQUENCE [LARGE SCALE GENOMIC DNA]</scope>
    <source>
        <strain evidence="3 4">CBS 6936</strain>
    </source>
</reference>
<dbReference type="GO" id="GO:0005737">
    <property type="term" value="C:cytoplasm"/>
    <property type="evidence" value="ECO:0007669"/>
    <property type="project" value="TreeGrafter"/>
</dbReference>
<name>A0AA91PXZ4_CLALS</name>
<feature type="domain" description="EH" evidence="2">
    <location>
        <begin position="686"/>
        <end position="768"/>
    </location>
</feature>
<proteinExistence type="predicted"/>
<accession>A0AA91PXZ4</accession>
<evidence type="ECO:0000313" key="4">
    <source>
        <dbReference type="Proteomes" id="UP000195602"/>
    </source>
</evidence>
<evidence type="ECO:0000259" key="2">
    <source>
        <dbReference type="PROSITE" id="PS50031"/>
    </source>
</evidence>
<feature type="compositionally biased region" description="Polar residues" evidence="1">
    <location>
        <begin position="222"/>
        <end position="232"/>
    </location>
</feature>
<dbReference type="EMBL" id="LYUB02000012">
    <property type="protein sequence ID" value="OVF07634.1"/>
    <property type="molecule type" value="Genomic_DNA"/>
</dbReference>
<dbReference type="Gene3D" id="1.10.238.10">
    <property type="entry name" value="EF-hand"/>
    <property type="match status" value="1"/>
</dbReference>
<feature type="compositionally biased region" description="Basic and acidic residues" evidence="1">
    <location>
        <begin position="525"/>
        <end position="565"/>
    </location>
</feature>
<dbReference type="Proteomes" id="UP000195602">
    <property type="component" value="Unassembled WGS sequence"/>
</dbReference>
<feature type="compositionally biased region" description="Basic and acidic residues" evidence="1">
    <location>
        <begin position="114"/>
        <end position="125"/>
    </location>
</feature>